<dbReference type="GO" id="GO:0017040">
    <property type="term" value="F:N-acylsphingosine amidohydrolase activity"/>
    <property type="evidence" value="ECO:0007669"/>
    <property type="project" value="UniProtKB-UniRule"/>
</dbReference>
<dbReference type="Gene3D" id="2.60.40.2300">
    <property type="entry name" value="Neutral/alkaline non-lysosomal ceramidase, C-terminal domain"/>
    <property type="match status" value="1"/>
</dbReference>
<sequence length="677" mass="73248">MRAHLFRLVLALSFVLGTVAQGAVAPLRGASGDTCAGNTRFLIGAGMGDITGPAAEVGMMGYGQLSQQTAGIHQRLRSRAFVVVSPCNGRRVAFVSADLGMVFQAVKTQVVEKLRARFGDVYSDENVLISATHTHSGPGGFSHHTFYNLSTFGFVPQSFDAIVSGIVTSIARAHSRLGAGTLRLATGELLGASRNRSPEAYRFNPSAERARYAHDVDTRMTLVRLTRTDGRDVGLINWFAVHATSMGNDNHLISGDNKGLASYLFEKAHDAGDTFVAAFAQSNEGDVTPNVLGGTNGGGANDFEDTELSARRQHDFAAHLWTLATTPLTGGVDSRRTFVKMDAVDVAPAYTDGQPRRTCPAAIGVSMLAGAEDGPGYGVEGASCSTLHDLWSQFTCALTTTPCQGEKPIVLEMGSMLPHPWTPNVLPLQLVTVGSLALVAVPFEVTTMAGRRLRQTVLERLGPVGVTEVVIAGLANDYAGYVATREEYARQSYEGASTHFGPWTLAALQQGFDGLAVALRDGQPVSPGPTPPDLRYIQASLQPGVVFDDKLLWVEFGEVLTDARPAYARGDTVRVTFWGAHPKNDLRLEDSYLRVQRKGSIGAWVDVADDSDWETRYRWERENCLPTLGCSHVLVEWRIPRDASPGTYRILHEGEWKSGWDGRVRPYYGASRAFTVR</sequence>
<feature type="domain" description="Neutral/alkaline non-lysosomal ceramidase C-terminal" evidence="7">
    <location>
        <begin position="513"/>
        <end position="676"/>
    </location>
</feature>
<dbReference type="GO" id="GO:0046512">
    <property type="term" value="P:sphingosine biosynthetic process"/>
    <property type="evidence" value="ECO:0007669"/>
    <property type="project" value="TreeGrafter"/>
</dbReference>
<comment type="caution">
    <text evidence="8">The sequence shown here is derived from an EMBL/GenBank/DDBJ whole genome shotgun (WGS) entry which is preliminary data.</text>
</comment>
<dbReference type="EMBL" id="VIFM01000056">
    <property type="protein sequence ID" value="TQF14896.1"/>
    <property type="molecule type" value="Genomic_DNA"/>
</dbReference>
<dbReference type="Pfam" id="PF04734">
    <property type="entry name" value="Ceramidase_alk"/>
    <property type="match status" value="1"/>
</dbReference>
<feature type="binding site" evidence="3">
    <location>
        <position position="133"/>
    </location>
    <ligand>
        <name>Zn(2+)</name>
        <dbReference type="ChEBI" id="CHEBI:29105"/>
    </ligand>
</feature>
<feature type="domain" description="Neutral/alkaline non-lysosomal ceramidase N-terminal" evidence="6">
    <location>
        <begin position="41"/>
        <end position="510"/>
    </location>
</feature>
<dbReference type="InterPro" id="IPR031329">
    <property type="entry name" value="NEUT/ALK_ceramidase_N"/>
</dbReference>
<feature type="binding site" evidence="3">
    <location>
        <position position="481"/>
    </location>
    <ligand>
        <name>Zn(2+)</name>
        <dbReference type="ChEBI" id="CHEBI:29105"/>
    </ligand>
</feature>
<protein>
    <recommendedName>
        <fullName evidence="4">Neutral ceramidase</fullName>
        <ecNumber evidence="4">3.5.1.23</ecNumber>
    </recommendedName>
</protein>
<dbReference type="EC" id="3.5.1.23" evidence="4"/>
<dbReference type="GO" id="GO:0005576">
    <property type="term" value="C:extracellular region"/>
    <property type="evidence" value="ECO:0007669"/>
    <property type="project" value="TreeGrafter"/>
</dbReference>
<comment type="catalytic activity">
    <reaction evidence="4">
        <text>an N-acylsphing-4-enine + H2O = sphing-4-enine + a fatty acid</text>
        <dbReference type="Rhea" id="RHEA:20856"/>
        <dbReference type="ChEBI" id="CHEBI:15377"/>
        <dbReference type="ChEBI" id="CHEBI:28868"/>
        <dbReference type="ChEBI" id="CHEBI:52639"/>
        <dbReference type="ChEBI" id="CHEBI:57756"/>
        <dbReference type="EC" id="3.5.1.23"/>
    </reaction>
</comment>
<feature type="binding site" evidence="3">
    <location>
        <position position="444"/>
    </location>
    <ligand>
        <name>Zn(2+)</name>
        <dbReference type="ChEBI" id="CHEBI:29105"/>
    </ligand>
</feature>
<reference evidence="8 9" key="1">
    <citation type="submission" date="2019-06" db="EMBL/GenBank/DDBJ databases">
        <authorList>
            <person name="Livingstone P."/>
            <person name="Whitworth D."/>
        </authorList>
    </citation>
    <scope>NUCLEOTIDE SEQUENCE [LARGE SCALE GENOMIC DNA]</scope>
    <source>
        <strain evidence="8 9">AM401</strain>
    </source>
</reference>
<comment type="similarity">
    <text evidence="1 4">Belongs to the neutral ceramidase family.</text>
</comment>
<keyword evidence="3" id="KW-0479">Metal-binding</keyword>
<evidence type="ECO:0000256" key="2">
    <source>
        <dbReference type="ARBA" id="ARBA00022801"/>
    </source>
</evidence>
<dbReference type="PANTHER" id="PTHR12670:SF1">
    <property type="entry name" value="NEUTRAL CERAMIDASE"/>
    <property type="match status" value="1"/>
</dbReference>
<dbReference type="GO" id="GO:0046514">
    <property type="term" value="P:ceramide catabolic process"/>
    <property type="evidence" value="ECO:0007669"/>
    <property type="project" value="InterPro"/>
</dbReference>
<dbReference type="GO" id="GO:0016020">
    <property type="term" value="C:membrane"/>
    <property type="evidence" value="ECO:0007669"/>
    <property type="project" value="GOC"/>
</dbReference>
<dbReference type="Proteomes" id="UP000315369">
    <property type="component" value="Unassembled WGS sequence"/>
</dbReference>
<accession>A0A540X0X4</accession>
<dbReference type="Pfam" id="PF17048">
    <property type="entry name" value="Ceramidse_alk_C"/>
    <property type="match status" value="1"/>
</dbReference>
<evidence type="ECO:0000313" key="9">
    <source>
        <dbReference type="Proteomes" id="UP000315369"/>
    </source>
</evidence>
<dbReference type="InterPro" id="IPR038445">
    <property type="entry name" value="NCDase_C_sf"/>
</dbReference>
<gene>
    <name evidence="8" type="ORF">FJV41_16450</name>
</gene>
<keyword evidence="4" id="KW-0443">Lipid metabolism</keyword>
<name>A0A540X0X4_9BACT</name>
<evidence type="ECO:0000256" key="1">
    <source>
        <dbReference type="ARBA" id="ARBA00009835"/>
    </source>
</evidence>
<keyword evidence="5" id="KW-0732">Signal</keyword>
<feature type="chain" id="PRO_5021812327" description="Neutral ceramidase" evidence="5">
    <location>
        <begin position="23"/>
        <end position="677"/>
    </location>
</feature>
<evidence type="ECO:0000259" key="7">
    <source>
        <dbReference type="Pfam" id="PF17048"/>
    </source>
</evidence>
<dbReference type="OrthoDB" id="6899210at2"/>
<keyword evidence="4" id="KW-0746">Sphingolipid metabolism</keyword>
<evidence type="ECO:0000256" key="5">
    <source>
        <dbReference type="SAM" id="SignalP"/>
    </source>
</evidence>
<evidence type="ECO:0000259" key="6">
    <source>
        <dbReference type="Pfam" id="PF04734"/>
    </source>
</evidence>
<dbReference type="AlphaFoldDB" id="A0A540X0X4"/>
<dbReference type="PANTHER" id="PTHR12670">
    <property type="entry name" value="CERAMIDASE"/>
    <property type="match status" value="1"/>
</dbReference>
<evidence type="ECO:0000313" key="8">
    <source>
        <dbReference type="EMBL" id="TQF14896.1"/>
    </source>
</evidence>
<keyword evidence="9" id="KW-1185">Reference proteome</keyword>
<keyword evidence="3" id="KW-0862">Zinc</keyword>
<dbReference type="GO" id="GO:0042759">
    <property type="term" value="P:long-chain fatty acid biosynthetic process"/>
    <property type="evidence" value="ECO:0007669"/>
    <property type="project" value="TreeGrafter"/>
</dbReference>
<comment type="cofactor">
    <cofactor evidence="3">
        <name>Zn(2+)</name>
        <dbReference type="ChEBI" id="CHEBI:29105"/>
    </cofactor>
    <text evidence="3">Binds 1 zinc ion per subunit.</text>
</comment>
<evidence type="ECO:0000256" key="3">
    <source>
        <dbReference type="PIRSR" id="PIRSR606823-2"/>
    </source>
</evidence>
<dbReference type="InterPro" id="IPR031331">
    <property type="entry name" value="NEUT/ALK_ceramidase_C"/>
</dbReference>
<evidence type="ECO:0000256" key="4">
    <source>
        <dbReference type="RuleBase" id="RU366019"/>
    </source>
</evidence>
<feature type="signal peptide" evidence="5">
    <location>
        <begin position="1"/>
        <end position="22"/>
    </location>
</feature>
<proteinExistence type="inferred from homology"/>
<keyword evidence="2 4" id="KW-0378">Hydrolase</keyword>
<organism evidence="8 9">
    <name type="scientific">Myxococcus llanfairpwllgwyngyllgogerychwyrndrobwllllantysiliogogogochensis</name>
    <dbReference type="NCBI Taxonomy" id="2590453"/>
    <lineage>
        <taxon>Bacteria</taxon>
        <taxon>Pseudomonadati</taxon>
        <taxon>Myxococcota</taxon>
        <taxon>Myxococcia</taxon>
        <taxon>Myxococcales</taxon>
        <taxon>Cystobacterineae</taxon>
        <taxon>Myxococcaceae</taxon>
        <taxon>Myxococcus</taxon>
    </lineage>
</organism>
<dbReference type="GO" id="GO:0046872">
    <property type="term" value="F:metal ion binding"/>
    <property type="evidence" value="ECO:0007669"/>
    <property type="project" value="UniProtKB-KW"/>
</dbReference>
<dbReference type="InterPro" id="IPR006823">
    <property type="entry name" value="Ceramidase_alk"/>
</dbReference>
<dbReference type="RefSeq" id="WP_141643439.1">
    <property type="nucleotide sequence ID" value="NZ_VIFM01000056.1"/>
</dbReference>
<feature type="binding site" evidence="3">
    <location>
        <position position="242"/>
    </location>
    <ligand>
        <name>Zn(2+)</name>
        <dbReference type="ChEBI" id="CHEBI:29105"/>
    </ligand>
</feature>